<comment type="caution">
    <text evidence="2">The sequence shown here is derived from an EMBL/GenBank/DDBJ whole genome shotgun (WGS) entry which is preliminary data.</text>
</comment>
<evidence type="ECO:0000313" key="2">
    <source>
        <dbReference type="EMBL" id="KAJ1202039.1"/>
    </source>
</evidence>
<evidence type="ECO:0000256" key="1">
    <source>
        <dbReference type="SAM" id="MobiDB-lite"/>
    </source>
</evidence>
<name>A0AAV7VK93_PLEWA</name>
<sequence>MPSPITTSLFSQWRITSLPSRSLCLGAAKVLRGPPAPPINGPRVPPHQGLLIAQIQMPGTVAADLCLPPGAQALPLSGTSAPATSGAHHSPTEHQRCSALLGRRCTTRP</sequence>
<organism evidence="2 3">
    <name type="scientific">Pleurodeles waltl</name>
    <name type="common">Iberian ribbed newt</name>
    <dbReference type="NCBI Taxonomy" id="8319"/>
    <lineage>
        <taxon>Eukaryota</taxon>
        <taxon>Metazoa</taxon>
        <taxon>Chordata</taxon>
        <taxon>Craniata</taxon>
        <taxon>Vertebrata</taxon>
        <taxon>Euteleostomi</taxon>
        <taxon>Amphibia</taxon>
        <taxon>Batrachia</taxon>
        <taxon>Caudata</taxon>
        <taxon>Salamandroidea</taxon>
        <taxon>Salamandridae</taxon>
        <taxon>Pleurodelinae</taxon>
        <taxon>Pleurodeles</taxon>
    </lineage>
</organism>
<protein>
    <submittedName>
        <fullName evidence="2">Uncharacterized protein</fullName>
    </submittedName>
</protein>
<proteinExistence type="predicted"/>
<feature type="region of interest" description="Disordered" evidence="1">
    <location>
        <begin position="74"/>
        <end position="109"/>
    </location>
</feature>
<evidence type="ECO:0000313" key="3">
    <source>
        <dbReference type="Proteomes" id="UP001066276"/>
    </source>
</evidence>
<dbReference type="AlphaFoldDB" id="A0AAV7VK93"/>
<accession>A0AAV7VK93</accession>
<dbReference type="EMBL" id="JANPWB010000003">
    <property type="protein sequence ID" value="KAJ1202039.1"/>
    <property type="molecule type" value="Genomic_DNA"/>
</dbReference>
<gene>
    <name evidence="2" type="ORF">NDU88_005842</name>
</gene>
<reference evidence="2" key="1">
    <citation type="journal article" date="2022" name="bioRxiv">
        <title>Sequencing and chromosome-scale assembly of the giantPleurodeles waltlgenome.</title>
        <authorList>
            <person name="Brown T."/>
            <person name="Elewa A."/>
            <person name="Iarovenko S."/>
            <person name="Subramanian E."/>
            <person name="Araus A.J."/>
            <person name="Petzold A."/>
            <person name="Susuki M."/>
            <person name="Suzuki K.-i.T."/>
            <person name="Hayashi T."/>
            <person name="Toyoda A."/>
            <person name="Oliveira C."/>
            <person name="Osipova E."/>
            <person name="Leigh N.D."/>
            <person name="Simon A."/>
            <person name="Yun M.H."/>
        </authorList>
    </citation>
    <scope>NUCLEOTIDE SEQUENCE</scope>
    <source>
        <strain evidence="2">20211129_DDA</strain>
        <tissue evidence="2">Liver</tissue>
    </source>
</reference>
<dbReference type="Proteomes" id="UP001066276">
    <property type="component" value="Chromosome 2_1"/>
</dbReference>
<keyword evidence="3" id="KW-1185">Reference proteome</keyword>